<dbReference type="AlphaFoldDB" id="A0A975GE71"/>
<dbReference type="PROSITE" id="PS01036">
    <property type="entry name" value="HSP70_3"/>
    <property type="match status" value="1"/>
</dbReference>
<dbReference type="Gene3D" id="3.30.420.40">
    <property type="match status" value="2"/>
</dbReference>
<dbReference type="Proteomes" id="UP000663720">
    <property type="component" value="Chromosome"/>
</dbReference>
<dbReference type="FunFam" id="3.90.640.10:FF:000003">
    <property type="entry name" value="Molecular chaperone DnaK"/>
    <property type="match status" value="1"/>
</dbReference>
<organism evidence="7 8">
    <name type="scientific">Desulfonema limicola</name>
    <dbReference type="NCBI Taxonomy" id="45656"/>
    <lineage>
        <taxon>Bacteria</taxon>
        <taxon>Pseudomonadati</taxon>
        <taxon>Thermodesulfobacteriota</taxon>
        <taxon>Desulfobacteria</taxon>
        <taxon>Desulfobacterales</taxon>
        <taxon>Desulfococcaceae</taxon>
        <taxon>Desulfonema</taxon>
    </lineage>
</organism>
<evidence type="ECO:0000256" key="1">
    <source>
        <dbReference type="ARBA" id="ARBA00007381"/>
    </source>
</evidence>
<keyword evidence="3 5" id="KW-0067">ATP-binding</keyword>
<keyword evidence="2 5" id="KW-0547">Nucleotide-binding</keyword>
<gene>
    <name evidence="7" type="ORF">dnl_01390</name>
</gene>
<evidence type="ECO:0000256" key="5">
    <source>
        <dbReference type="RuleBase" id="RU003322"/>
    </source>
</evidence>
<dbReference type="PROSITE" id="PS00329">
    <property type="entry name" value="HSP70_2"/>
    <property type="match status" value="1"/>
</dbReference>
<evidence type="ECO:0000256" key="3">
    <source>
        <dbReference type="ARBA" id="ARBA00022840"/>
    </source>
</evidence>
<dbReference type="FunFam" id="3.30.420.40:FF:000071">
    <property type="entry name" value="Molecular chaperone DnaK"/>
    <property type="match status" value="1"/>
</dbReference>
<proteinExistence type="inferred from homology"/>
<keyword evidence="8" id="KW-1185">Reference proteome</keyword>
<keyword evidence="6" id="KW-0175">Coiled coil</keyword>
<dbReference type="SUPFAM" id="SSF100920">
    <property type="entry name" value="Heat shock protein 70kD (HSP70), peptide-binding domain"/>
    <property type="match status" value="1"/>
</dbReference>
<evidence type="ECO:0000256" key="6">
    <source>
        <dbReference type="SAM" id="Coils"/>
    </source>
</evidence>
<dbReference type="Gene3D" id="2.60.34.10">
    <property type="entry name" value="Substrate Binding Domain Of DNAk, Chain A, domain 1"/>
    <property type="match status" value="1"/>
</dbReference>
<dbReference type="InterPro" id="IPR029047">
    <property type="entry name" value="HSP70_peptide-bd_sf"/>
</dbReference>
<dbReference type="PROSITE" id="PS00297">
    <property type="entry name" value="HSP70_1"/>
    <property type="match status" value="1"/>
</dbReference>
<dbReference type="RefSeq" id="WP_207689854.1">
    <property type="nucleotide sequence ID" value="NZ_CP061799.1"/>
</dbReference>
<keyword evidence="4" id="KW-0143">Chaperone</keyword>
<dbReference type="PANTHER" id="PTHR19375">
    <property type="entry name" value="HEAT SHOCK PROTEIN 70KDA"/>
    <property type="match status" value="1"/>
</dbReference>
<name>A0A975GE71_9BACT</name>
<evidence type="ECO:0000313" key="8">
    <source>
        <dbReference type="Proteomes" id="UP000663720"/>
    </source>
</evidence>
<dbReference type="KEGG" id="dli:dnl_01390"/>
<dbReference type="SUPFAM" id="SSF53067">
    <property type="entry name" value="Actin-like ATPase domain"/>
    <property type="match status" value="2"/>
</dbReference>
<protein>
    <submittedName>
        <fullName evidence="7">Chaperone Hsp70 family protein</fullName>
    </submittedName>
</protein>
<evidence type="ECO:0000256" key="2">
    <source>
        <dbReference type="ARBA" id="ARBA00022741"/>
    </source>
</evidence>
<dbReference type="EMBL" id="CP061799">
    <property type="protein sequence ID" value="QTA77936.1"/>
    <property type="molecule type" value="Genomic_DNA"/>
</dbReference>
<evidence type="ECO:0000256" key="4">
    <source>
        <dbReference type="ARBA" id="ARBA00023186"/>
    </source>
</evidence>
<dbReference type="InterPro" id="IPR018181">
    <property type="entry name" value="Heat_shock_70_CS"/>
</dbReference>
<dbReference type="PRINTS" id="PR00301">
    <property type="entry name" value="HEATSHOCK70"/>
</dbReference>
<comment type="similarity">
    <text evidence="1 5">Belongs to the heat shock protein 70 family.</text>
</comment>
<evidence type="ECO:0000313" key="7">
    <source>
        <dbReference type="EMBL" id="QTA77936.1"/>
    </source>
</evidence>
<dbReference type="InterPro" id="IPR043129">
    <property type="entry name" value="ATPase_NBD"/>
</dbReference>
<feature type="coiled-coil region" evidence="6">
    <location>
        <begin position="477"/>
        <end position="504"/>
    </location>
</feature>
<accession>A0A975GE71</accession>
<dbReference type="Gene3D" id="3.90.640.10">
    <property type="entry name" value="Actin, Chain A, domain 4"/>
    <property type="match status" value="1"/>
</dbReference>
<dbReference type="GO" id="GO:0140662">
    <property type="term" value="F:ATP-dependent protein folding chaperone"/>
    <property type="evidence" value="ECO:0007669"/>
    <property type="project" value="InterPro"/>
</dbReference>
<dbReference type="InterPro" id="IPR013126">
    <property type="entry name" value="Hsp_70_fam"/>
</dbReference>
<dbReference type="Pfam" id="PF00012">
    <property type="entry name" value="HSP70"/>
    <property type="match status" value="2"/>
</dbReference>
<dbReference type="GO" id="GO:0005524">
    <property type="term" value="F:ATP binding"/>
    <property type="evidence" value="ECO:0007669"/>
    <property type="project" value="UniProtKB-KW"/>
</dbReference>
<reference evidence="7" key="1">
    <citation type="journal article" date="2021" name="Microb. Physiol.">
        <title>Proteogenomic Insights into the Physiology of Marine, Sulfate-Reducing, Filamentous Desulfonema limicola and Desulfonema magnum.</title>
        <authorList>
            <person name="Schnaars V."/>
            <person name="Wohlbrand L."/>
            <person name="Scheve S."/>
            <person name="Hinrichs C."/>
            <person name="Reinhardt R."/>
            <person name="Rabus R."/>
        </authorList>
    </citation>
    <scope>NUCLEOTIDE SEQUENCE</scope>
    <source>
        <strain evidence="7">5ac10</strain>
    </source>
</reference>
<sequence>METKKTIIGIDLGTTNSLVSFIKNESPRIIPNPRGGRMTPSVVFFKEDGDVMVGEMAKNRAVLDCDHTISNVKLLMGRDKKFNINGHSHTPASISSLILKNLKEYAQSYLGQEVKDAVITVPAYFDDPQRDDTLKAAEMAELNVLKLLNEPTAAALAFGFSKNEDSNLLVVDFGGGTLDITLMKYKNGVFRVRGVGGSTEIGGNNFDKVIIDHLARGFKNTHDFDLSQDKIAYQQLSIHSEKAKTDLSSTNETRIMIPYITATPKGPVHLNTSLSRPEFENLISPILEKIKSHILQTFEHARLTPQWVDSVILVGGSTRVPAVERLVRNIVEPDSHETSIKIKRNINPDEAVARGAGIMAGIMEQSISNIEFHDITPHDLGVEDDKGNFITILKRGTAYPAEAYHLFTTTRDFQEQVCIHVLQKVGTDNGDLVSLGWFCLEIANPGKKGDSDIDVTFAIDTNGLLNVSAIDINSGKSEEITIKNKSLANKLKKSEEEKSTWQESWQNPDQ</sequence>